<dbReference type="Gene3D" id="3.30.710.10">
    <property type="entry name" value="Potassium Channel Kv1.1, Chain A"/>
    <property type="match status" value="1"/>
</dbReference>
<dbReference type="CDD" id="cd18186">
    <property type="entry name" value="BTB_POZ_ZBTB_KLHL-like"/>
    <property type="match status" value="1"/>
</dbReference>
<evidence type="ECO:0000259" key="1">
    <source>
        <dbReference type="PROSITE" id="PS50097"/>
    </source>
</evidence>
<sequence length="373" mass="42133">RPAPFGSSKVTTCGCVTRFETADFRYTWVIEDFSALMELHAVGECITSQPFGGSDHEFVLKLFPAGKDDDCECPNQKVQLRIRFSVDTPEGTRECSLNKSVLSINRGGIITASKFFHSDIVKNRFLRRGAREALNVNADITVFLESKTTVAQDISNKDWEDEEMLLSSSYDLPVEGAATSQNSDVLPAMLASGRFADFVVVVEGREFNLHRCVLAATSQYFSAMLKTQTLEATVGRVELKDISADVFEIIVRYTYDVKGPQSDEITMDLIKAVDMLMMDGLKAHCCNVLMRGLTVANFALRLQISDFLDDDRLFRRLVAFLATNRKDIFAHPDWIELKNVHPKLTTRVLETAWTYAETFLPLMRPQKRRRFGH</sequence>
<reference evidence="2 3" key="1">
    <citation type="submission" date="2013-05" db="EMBL/GenBank/DDBJ databases">
        <title>Draft genome of the parasitic nematode Anyclostoma ceylanicum.</title>
        <authorList>
            <person name="Mitreva M."/>
        </authorList>
    </citation>
    <scope>NUCLEOTIDE SEQUENCE [LARGE SCALE GENOMIC DNA]</scope>
</reference>
<dbReference type="Gene3D" id="2.60.210.10">
    <property type="entry name" value="Apoptosis, Tumor Necrosis Factor Receptor Associated Protein 2, Chain A"/>
    <property type="match status" value="1"/>
</dbReference>
<dbReference type="GO" id="GO:0030163">
    <property type="term" value="P:protein catabolic process"/>
    <property type="evidence" value="ECO:0007669"/>
    <property type="project" value="UniProtKB-ARBA"/>
</dbReference>
<dbReference type="Gene3D" id="1.25.40.420">
    <property type="match status" value="1"/>
</dbReference>
<evidence type="ECO:0000313" key="3">
    <source>
        <dbReference type="Proteomes" id="UP000054495"/>
    </source>
</evidence>
<dbReference type="PROSITE" id="PS50097">
    <property type="entry name" value="BTB"/>
    <property type="match status" value="1"/>
</dbReference>
<dbReference type="EMBL" id="KE125370">
    <property type="protein sequence ID" value="EPB68866.1"/>
    <property type="molecule type" value="Genomic_DNA"/>
</dbReference>
<feature type="domain" description="BTB" evidence="1">
    <location>
        <begin position="196"/>
        <end position="256"/>
    </location>
</feature>
<dbReference type="InterPro" id="IPR008974">
    <property type="entry name" value="TRAF-like"/>
</dbReference>
<dbReference type="CDD" id="cd00121">
    <property type="entry name" value="MATH"/>
    <property type="match status" value="1"/>
</dbReference>
<gene>
    <name evidence="2" type="ORF">ANCCEY_12050</name>
</gene>
<dbReference type="PANTHER" id="PTHR24413">
    <property type="entry name" value="SPECKLE-TYPE POZ PROTEIN"/>
    <property type="match status" value="1"/>
</dbReference>
<dbReference type="AlphaFoldDB" id="A0A0D6LG26"/>
<dbReference type="SMART" id="SM00225">
    <property type="entry name" value="BTB"/>
    <property type="match status" value="1"/>
</dbReference>
<dbReference type="InterPro" id="IPR000210">
    <property type="entry name" value="BTB/POZ_dom"/>
</dbReference>
<evidence type="ECO:0000313" key="2">
    <source>
        <dbReference type="EMBL" id="EPB68866.1"/>
    </source>
</evidence>
<feature type="non-terminal residue" evidence="2">
    <location>
        <position position="1"/>
    </location>
</feature>
<dbReference type="Proteomes" id="UP000054495">
    <property type="component" value="Unassembled WGS sequence"/>
</dbReference>
<name>A0A0D6LG26_9BILA</name>
<dbReference type="SUPFAM" id="SSF54695">
    <property type="entry name" value="POZ domain"/>
    <property type="match status" value="1"/>
</dbReference>
<protein>
    <submittedName>
        <fullName evidence="2">BTB/POZ domain protein</fullName>
    </submittedName>
</protein>
<keyword evidence="3" id="KW-1185">Reference proteome</keyword>
<organism evidence="2 3">
    <name type="scientific">Ancylostoma ceylanicum</name>
    <dbReference type="NCBI Taxonomy" id="53326"/>
    <lineage>
        <taxon>Eukaryota</taxon>
        <taxon>Metazoa</taxon>
        <taxon>Ecdysozoa</taxon>
        <taxon>Nematoda</taxon>
        <taxon>Chromadorea</taxon>
        <taxon>Rhabditida</taxon>
        <taxon>Rhabditina</taxon>
        <taxon>Rhabditomorpha</taxon>
        <taxon>Strongyloidea</taxon>
        <taxon>Ancylostomatidae</taxon>
        <taxon>Ancylostomatinae</taxon>
        <taxon>Ancylostoma</taxon>
    </lineage>
</organism>
<proteinExistence type="predicted"/>
<accession>A0A0D6LG26</accession>
<dbReference type="SUPFAM" id="SSF49599">
    <property type="entry name" value="TRAF domain-like"/>
    <property type="match status" value="1"/>
</dbReference>
<dbReference type="InterPro" id="IPR002083">
    <property type="entry name" value="MATH/TRAF_dom"/>
</dbReference>
<dbReference type="Pfam" id="PF00651">
    <property type="entry name" value="BTB"/>
    <property type="match status" value="1"/>
</dbReference>
<dbReference type="InterPro" id="IPR011333">
    <property type="entry name" value="SKP1/BTB/POZ_sf"/>
</dbReference>